<organism evidence="1 2">
    <name type="scientific">Alteribacillus bidgolensis</name>
    <dbReference type="NCBI Taxonomy" id="930129"/>
    <lineage>
        <taxon>Bacteria</taxon>
        <taxon>Bacillati</taxon>
        <taxon>Bacillota</taxon>
        <taxon>Bacilli</taxon>
        <taxon>Bacillales</taxon>
        <taxon>Bacillaceae</taxon>
        <taxon>Alteribacillus</taxon>
    </lineage>
</organism>
<dbReference type="EMBL" id="FNDU01000030">
    <property type="protein sequence ID" value="SDJ18646.1"/>
    <property type="molecule type" value="Genomic_DNA"/>
</dbReference>
<dbReference type="Proteomes" id="UP000199017">
    <property type="component" value="Unassembled WGS sequence"/>
</dbReference>
<reference evidence="1 2" key="1">
    <citation type="submission" date="2016-10" db="EMBL/GenBank/DDBJ databases">
        <authorList>
            <person name="de Groot N.N."/>
        </authorList>
    </citation>
    <scope>NUCLEOTIDE SEQUENCE [LARGE SCALE GENOMIC DNA]</scope>
    <source>
        <strain evidence="2">P4B,CCM 7963,CECT 7998,DSM 25260,IBRC-M 10614,KCTC 13821</strain>
    </source>
</reference>
<proteinExistence type="predicted"/>
<feature type="non-terminal residue" evidence="1">
    <location>
        <position position="1"/>
    </location>
</feature>
<accession>A0A1G8RNX7</accession>
<evidence type="ECO:0000313" key="2">
    <source>
        <dbReference type="Proteomes" id="UP000199017"/>
    </source>
</evidence>
<keyword evidence="2" id="KW-1185">Reference proteome</keyword>
<gene>
    <name evidence="1" type="ORF">SAMN05216352_13015</name>
</gene>
<dbReference type="AlphaFoldDB" id="A0A1G8RNX7"/>
<evidence type="ECO:0000313" key="1">
    <source>
        <dbReference type="EMBL" id="SDJ18646.1"/>
    </source>
</evidence>
<protein>
    <submittedName>
        <fullName evidence="1">Uncharacterized protein</fullName>
    </submittedName>
</protein>
<name>A0A1G8RNX7_9BACI</name>
<dbReference type="RefSeq" id="WP_217639614.1">
    <property type="nucleotide sequence ID" value="NZ_FNDU01000030.1"/>
</dbReference>
<sequence>DYFVLHVGKRYMNHTMIDVWPPHKDVVVEEDDPEQILEAINDRGITRLVVEDIPPTSPTFLRETVSSAKRRIVSALAYSSTGRVDQADVTIKGCAESEKNVMATMHMSEELSDIKDQLQKNRDALLVDDRPVETYRRIEPADAIKKLTPSTEFGSATRSYLDVLGNDPKFLTTSW</sequence>